<gene>
    <name evidence="2" type="ORF">KQJ23_10835</name>
</gene>
<evidence type="ECO:0000313" key="3">
    <source>
        <dbReference type="Proteomes" id="UP000743001"/>
    </source>
</evidence>
<protein>
    <submittedName>
        <fullName evidence="2">Aminoglycoside phosphotransferase family protein</fullName>
    </submittedName>
</protein>
<keyword evidence="3" id="KW-1185">Reference proteome</keyword>
<comment type="caution">
    <text evidence="2">The sequence shown here is derived from an EMBL/GenBank/DDBJ whole genome shotgun (WGS) entry which is preliminary data.</text>
</comment>
<feature type="domain" description="Aminoglycoside phosphotransferase" evidence="1">
    <location>
        <begin position="33"/>
        <end position="248"/>
    </location>
</feature>
<accession>A0ABS6FQL1</accession>
<dbReference type="PANTHER" id="PTHR21310">
    <property type="entry name" value="AMINOGLYCOSIDE PHOSPHOTRANSFERASE-RELATED-RELATED"/>
    <property type="match status" value="1"/>
</dbReference>
<evidence type="ECO:0000259" key="1">
    <source>
        <dbReference type="Pfam" id="PF01636"/>
    </source>
</evidence>
<dbReference type="RefSeq" id="WP_216478908.1">
    <property type="nucleotide sequence ID" value="NZ_JAHLQJ010000008.1"/>
</dbReference>
<dbReference type="InterPro" id="IPR002575">
    <property type="entry name" value="Aminoglycoside_PTrfase"/>
</dbReference>
<organism evidence="2 3">
    <name type="scientific">Paenibacillus brevis</name>
    <dbReference type="NCBI Taxonomy" id="2841508"/>
    <lineage>
        <taxon>Bacteria</taxon>
        <taxon>Bacillati</taxon>
        <taxon>Bacillota</taxon>
        <taxon>Bacilli</taxon>
        <taxon>Bacillales</taxon>
        <taxon>Paenibacillaceae</taxon>
        <taxon>Paenibacillus</taxon>
    </lineage>
</organism>
<dbReference type="PANTHER" id="PTHR21310:SF15">
    <property type="entry name" value="AMINOGLYCOSIDE PHOSPHOTRANSFERASE DOMAIN-CONTAINING PROTEIN"/>
    <property type="match status" value="1"/>
</dbReference>
<dbReference type="Proteomes" id="UP000743001">
    <property type="component" value="Unassembled WGS sequence"/>
</dbReference>
<dbReference type="InterPro" id="IPR051678">
    <property type="entry name" value="AGP_Transferase"/>
</dbReference>
<evidence type="ECO:0000313" key="2">
    <source>
        <dbReference type="EMBL" id="MBU5672318.1"/>
    </source>
</evidence>
<dbReference type="EMBL" id="JAHLQJ010000008">
    <property type="protein sequence ID" value="MBU5672318.1"/>
    <property type="molecule type" value="Genomic_DNA"/>
</dbReference>
<name>A0ABS6FQL1_9BACL</name>
<reference evidence="2 3" key="1">
    <citation type="submission" date="2021-06" db="EMBL/GenBank/DDBJ databases">
        <authorList>
            <person name="Sun Q."/>
            <person name="Li D."/>
        </authorList>
    </citation>
    <scope>NUCLEOTIDE SEQUENCE [LARGE SCALE GENOMIC DNA]</scope>
    <source>
        <strain evidence="2 3">MSJ-6</strain>
    </source>
</reference>
<dbReference type="Pfam" id="PF01636">
    <property type="entry name" value="APH"/>
    <property type="match status" value="1"/>
</dbReference>
<sequence length="322" mass="36823">MKNALKRSLTPEELNQLTAQVFGADSEIFKTVELKDGWFNTAYDLLLKNGLHTVLKLAPLTGEGVMRYERNMMQTEVEVLKLLQQIDSIPVPEVYFAGKDPQGGECFLMKFISGLPLDKAKMQLTEPEMQAVRYELGTISQRINEIEGEQFGYFAAGGVRGPSWYEVFENMTQNLLLDARDKGIALPAHEGEICGAITVRRTSLEEVTVPKLVHWDLWDGNVFVDKGRVTGLIDCERALWGDPLMEFYFRELAGNQEAFLRRYGKTSFSPAERERLELYDLYLALIMHIECTYRGYEDENHHKWAAEQLAHVWGRVSRRSSS</sequence>
<proteinExistence type="predicted"/>